<keyword evidence="5" id="KW-0165">Cleavage on pair of basic residues</keyword>
<comment type="function">
    <text evidence="14">Required to maintain the Transforming growth factor beta-1 (TGF-beta-1) chain in a latent state during storage in extracellular matrix. Associates non-covalently with TGF-beta-1 and regulates its activation via interaction with 'milieu molecules', such as LTBP1, LRRC32/GARP and LRRC33/NRROS, that control activation of TGF-beta-1. Interaction with integrins (ITGAV:ITGB6 or ITGAV:ITGB8) results in distortion of the Latency-associated peptide chain and subsequent release of the active TGF-beta-1.</text>
</comment>
<evidence type="ECO:0000259" key="20">
    <source>
        <dbReference type="PROSITE" id="PS51362"/>
    </source>
</evidence>
<name>A0A667Z9W7_9TELE</name>
<keyword evidence="8 17" id="KW-1015">Disulfide bond</keyword>
<dbReference type="GO" id="GO:0009888">
    <property type="term" value="P:tissue development"/>
    <property type="evidence" value="ECO:0007669"/>
    <property type="project" value="UniProtKB-ARBA"/>
</dbReference>
<dbReference type="InterPro" id="IPR015615">
    <property type="entry name" value="TGF-beta-rel"/>
</dbReference>
<dbReference type="OrthoDB" id="5949851at2759"/>
<evidence type="ECO:0000313" key="21">
    <source>
        <dbReference type="Ensembl" id="ENSMMDP00005039905.1"/>
    </source>
</evidence>
<keyword evidence="4" id="KW-0272">Extracellular matrix</keyword>
<dbReference type="SUPFAM" id="SSF57501">
    <property type="entry name" value="Cystine-knot cytokines"/>
    <property type="match status" value="1"/>
</dbReference>
<evidence type="ECO:0000256" key="11">
    <source>
        <dbReference type="ARBA" id="ARBA00034081"/>
    </source>
</evidence>
<keyword evidence="22" id="KW-1185">Reference proteome</keyword>
<dbReference type="InParanoid" id="A0A667Z9W7"/>
<dbReference type="GO" id="GO:0009653">
    <property type="term" value="P:anatomical structure morphogenesis"/>
    <property type="evidence" value="ECO:0007669"/>
    <property type="project" value="UniProtKB-ARBA"/>
</dbReference>
<dbReference type="FunFam" id="2.10.90.10:FF:000004">
    <property type="entry name" value="Transforming growth factor beta"/>
    <property type="match status" value="1"/>
</dbReference>
<reference evidence="21" key="2">
    <citation type="submission" date="2025-08" db="UniProtKB">
        <authorList>
            <consortium name="Ensembl"/>
        </authorList>
    </citation>
    <scope>IDENTIFICATION</scope>
</reference>
<keyword evidence="9" id="KW-0325">Glycoprotein</keyword>
<evidence type="ECO:0000256" key="14">
    <source>
        <dbReference type="ARBA" id="ARBA00057824"/>
    </source>
</evidence>
<evidence type="ECO:0000256" key="8">
    <source>
        <dbReference type="ARBA" id="ARBA00023157"/>
    </source>
</evidence>
<evidence type="ECO:0000256" key="2">
    <source>
        <dbReference type="ARBA" id="ARBA00006656"/>
    </source>
</evidence>
<feature type="domain" description="TGF-beta family profile" evidence="20">
    <location>
        <begin position="299"/>
        <end position="416"/>
    </location>
</feature>
<keyword evidence="6 16" id="KW-0732">Signal</keyword>
<dbReference type="Pfam" id="PF00688">
    <property type="entry name" value="TGFb_propeptide"/>
    <property type="match status" value="1"/>
</dbReference>
<feature type="disulfide bond" evidence="17">
    <location>
        <begin position="311"/>
        <end position="320"/>
    </location>
</feature>
<dbReference type="InterPro" id="IPR001111">
    <property type="entry name" value="TGF-b_propeptide"/>
</dbReference>
<dbReference type="InterPro" id="IPR016319">
    <property type="entry name" value="TGF-beta"/>
</dbReference>
<keyword evidence="10 16" id="KW-0497">Mitogen</keyword>
<comment type="function">
    <text evidence="12">Multifunctional protein that regulates various processes such as angiogenesis and heart development. Activation into mature form follows different steps: following cleavage of the proprotein in the Golgi apparatus, Latency-associated peptide (LAP) and Transforming growth factor beta-2 (TGF-beta-2) chains remain non-covalently linked rendering TGF-beta-2 inactive during storage in extracellular matrix. At the same time, LAP chain interacts with 'milieu molecules', such as LTBP1 and LRRC32/GARP, that control activation of TGF-beta-2 and maintain it in a latent state during storage in extracellular milieus. Once activated following release of LAP, TGF-beta-2 acts by binding to TGF-beta receptors (TGFBR1 and TGFBR2), which transduce signal.</text>
</comment>
<comment type="subunit">
    <text evidence="15">Latency-associated peptide: Homodimer; disulfide-linked. Latency-associated peptide: Interacts with Transforming growth factor beta-1 (TGF-beta-1) chain; interaction is non-covalent and maintains (TGF-beta-1) in a latent state; each Latency-associated peptide (LAP) monomer interacts with TGF-beta-1 in the other monomer. Transforming growth factor beta-1: Homodimer; disulfide-linked. Transforming growth factor beta-1: Interacts with TGF-beta receptors (tgfbr1 and tgfbr2), leading to signal transduction. Interacts with EFEMP2.</text>
</comment>
<evidence type="ECO:0000256" key="13">
    <source>
        <dbReference type="ARBA" id="ARBA00045656"/>
    </source>
</evidence>
<proteinExistence type="inferred from homology"/>
<dbReference type="Proteomes" id="UP000472263">
    <property type="component" value="Chromosome 10"/>
</dbReference>
<dbReference type="GO" id="GO:0008083">
    <property type="term" value="F:growth factor activity"/>
    <property type="evidence" value="ECO:0007669"/>
    <property type="project" value="UniProtKB-UniRule"/>
</dbReference>
<dbReference type="GeneTree" id="ENSGT00940000166208"/>
<feature type="signal peptide" evidence="16">
    <location>
        <begin position="1"/>
        <end position="20"/>
    </location>
</feature>
<comment type="similarity">
    <text evidence="2 16 18">Belongs to the TGF-beta family.</text>
</comment>
<feature type="chain" id="PRO_5025720554" description="Transforming growth factor beta" evidence="16">
    <location>
        <begin position="21"/>
        <end position="416"/>
    </location>
</feature>
<dbReference type="InterPro" id="IPR029034">
    <property type="entry name" value="Cystine-knot_cytokine"/>
</dbReference>
<accession>A0A667Z9W7</accession>
<keyword evidence="7 16" id="KW-0339">Growth factor</keyword>
<dbReference type="GO" id="GO:0042127">
    <property type="term" value="P:regulation of cell population proliferation"/>
    <property type="evidence" value="ECO:0007669"/>
    <property type="project" value="TreeGrafter"/>
</dbReference>
<dbReference type="InterPro" id="IPR003940">
    <property type="entry name" value="TGFb2"/>
</dbReference>
<dbReference type="Ensembl" id="ENSMMDT00005040731.1">
    <property type="protein sequence ID" value="ENSMMDP00005039905.1"/>
    <property type="gene ID" value="ENSMMDG00005018478.1"/>
</dbReference>
<dbReference type="PRINTS" id="PR01423">
    <property type="entry name" value="TGFBETA"/>
</dbReference>
<evidence type="ECO:0000256" key="17">
    <source>
        <dbReference type="PIRSR" id="PIRSR001787-1"/>
    </source>
</evidence>
<evidence type="ECO:0000313" key="22">
    <source>
        <dbReference type="Proteomes" id="UP000472263"/>
    </source>
</evidence>
<evidence type="ECO:0000256" key="4">
    <source>
        <dbReference type="ARBA" id="ARBA00022530"/>
    </source>
</evidence>
<evidence type="ECO:0000256" key="7">
    <source>
        <dbReference type="ARBA" id="ARBA00023030"/>
    </source>
</evidence>
<dbReference type="AlphaFoldDB" id="A0A667Z9W7"/>
<reference evidence="21" key="1">
    <citation type="submission" date="2019-06" db="EMBL/GenBank/DDBJ databases">
        <authorList>
            <consortium name="Wellcome Sanger Institute Data Sharing"/>
        </authorList>
    </citation>
    <scope>NUCLEOTIDE SEQUENCE [LARGE SCALE GENOMIC DNA]</scope>
</reference>
<protein>
    <recommendedName>
        <fullName evidence="16">Transforming growth factor beta</fullName>
    </recommendedName>
</protein>
<keyword evidence="3 16" id="KW-0964">Secreted</keyword>
<dbReference type="PANTHER" id="PTHR11848:SF249">
    <property type="entry name" value="TRANSFORMING GROWTH FACTOR BETA"/>
    <property type="match status" value="1"/>
</dbReference>
<dbReference type="FunFam" id="2.60.120.970:FF:000025">
    <property type="entry name" value="Transforming growth factor beta"/>
    <property type="match status" value="1"/>
</dbReference>
<dbReference type="SMART" id="SM00204">
    <property type="entry name" value="TGFB"/>
    <property type="match status" value="1"/>
</dbReference>
<evidence type="ECO:0000256" key="12">
    <source>
        <dbReference type="ARBA" id="ARBA00045470"/>
    </source>
</evidence>
<evidence type="ECO:0000256" key="16">
    <source>
        <dbReference type="PIRNR" id="PIRNR001787"/>
    </source>
</evidence>
<dbReference type="Gene3D" id="2.60.120.970">
    <property type="match status" value="1"/>
</dbReference>
<dbReference type="Gene3D" id="2.10.90.10">
    <property type="entry name" value="Cystine-knot cytokines"/>
    <property type="match status" value="1"/>
</dbReference>
<dbReference type="PROSITE" id="PS00250">
    <property type="entry name" value="TGF_BETA_1"/>
    <property type="match status" value="1"/>
</dbReference>
<evidence type="ECO:0000256" key="15">
    <source>
        <dbReference type="ARBA" id="ARBA00065283"/>
    </source>
</evidence>
<dbReference type="GO" id="GO:0051781">
    <property type="term" value="P:positive regulation of cell division"/>
    <property type="evidence" value="ECO:0007669"/>
    <property type="project" value="UniProtKB-UniRule"/>
</dbReference>
<feature type="disulfide bond" evidence="17">
    <location>
        <begin position="348"/>
        <end position="413"/>
    </location>
</feature>
<dbReference type="InterPro" id="IPR001839">
    <property type="entry name" value="TGF-b_C"/>
</dbReference>
<dbReference type="GO" id="GO:0005615">
    <property type="term" value="C:extracellular space"/>
    <property type="evidence" value="ECO:0007669"/>
    <property type="project" value="UniProtKB-UniRule"/>
</dbReference>
<feature type="disulfide bond" description="Interchain" evidence="17">
    <location>
        <position position="381"/>
    </location>
</feature>
<dbReference type="PIRSF" id="PIRSF001787">
    <property type="entry name" value="TGF-beta"/>
    <property type="match status" value="1"/>
</dbReference>
<comment type="function">
    <text evidence="11">Precursor of the Latency-associated peptide (LAP) and Transforming growth factor beta-2 (TGF-beta-2) chains, which constitute the regulatory and active subunit of TGF-beta-2, respectively.</text>
</comment>
<dbReference type="GO" id="GO:0005160">
    <property type="term" value="F:transforming growth factor beta receptor binding"/>
    <property type="evidence" value="ECO:0007669"/>
    <property type="project" value="InterPro"/>
</dbReference>
<feature type="disulfide bond" evidence="17">
    <location>
        <begin position="352"/>
        <end position="415"/>
    </location>
</feature>
<dbReference type="Pfam" id="PF00019">
    <property type="entry name" value="TGF_beta"/>
    <property type="match status" value="1"/>
</dbReference>
<evidence type="ECO:0000256" key="18">
    <source>
        <dbReference type="RuleBase" id="RU000354"/>
    </source>
</evidence>
<comment type="subunit">
    <text evidence="16">Homodimer; disulfide-linked.</text>
</comment>
<evidence type="ECO:0000256" key="10">
    <source>
        <dbReference type="ARBA" id="ARBA00023246"/>
    </source>
</evidence>
<dbReference type="PANTHER" id="PTHR11848">
    <property type="entry name" value="TGF-BETA FAMILY"/>
    <property type="match status" value="1"/>
</dbReference>
<feature type="region of interest" description="Disordered" evidence="19">
    <location>
        <begin position="48"/>
        <end position="67"/>
    </location>
</feature>
<evidence type="ECO:0000256" key="6">
    <source>
        <dbReference type="ARBA" id="ARBA00022729"/>
    </source>
</evidence>
<comment type="function">
    <text evidence="13">Required to maintain the Transforming growth factor beta-2 (TGF-beta-2) chain in a latent state during storage in extracellular matrix. Associates non-covalently with TGF-beta-2 and regulates its activation via interaction with 'milieu molecules', such as LTBP1 and LRRC32/GARP, that control activation of TGF-beta-2.</text>
</comment>
<dbReference type="GO" id="GO:0007179">
    <property type="term" value="P:transforming growth factor beta receptor signaling pathway"/>
    <property type="evidence" value="ECO:0007669"/>
    <property type="project" value="TreeGrafter"/>
</dbReference>
<sequence length="416" mass="47187">MWLTHLALLLLLRLSGVVEGLNTCHSLNLDEQKSKRIEAVRGQILSKLRIRSPPPDDDDGATTDAVPPEVMLLYNSTRELLKERERQAESACERESSEEDYYAKEVQRIDMLRTETNAVNLASPSPHYRMVHFDVSGVDLTNSTLVKAEFRIFRAPNPQAKTTEQRVEIYQLLKPDEDSSSTQRYIDSRTVQPRAKGAWLSVEVTETVKDWLADTENNLGLKLGVHCPCCTFVPSTNNIVPNKSEELEALFAGVDDEQLRRMKKPGQVKGQADFSTKTPHLILTLLPSDRVDNPAKKNRKRRAAATDTTTCSHNSDQGCCLRSLYIDFRRDLNWKWIHEPKGYKANFCAGSCPYLWSANNHYNMILPLYNKLNPEASASPCCVPQDLEPLTIMYFIGRTPRVEQLSNMVVKSCKCR</sequence>
<evidence type="ECO:0000256" key="5">
    <source>
        <dbReference type="ARBA" id="ARBA00022685"/>
    </source>
</evidence>
<evidence type="ECO:0000256" key="19">
    <source>
        <dbReference type="SAM" id="MobiDB-lite"/>
    </source>
</evidence>
<dbReference type="PROSITE" id="PS51362">
    <property type="entry name" value="TGF_BETA_2"/>
    <property type="match status" value="1"/>
</dbReference>
<reference evidence="21" key="3">
    <citation type="submission" date="2025-09" db="UniProtKB">
        <authorList>
            <consortium name="Ensembl"/>
        </authorList>
    </citation>
    <scope>IDENTIFICATION</scope>
</reference>
<organism evidence="21 22">
    <name type="scientific">Myripristis murdjan</name>
    <name type="common">pinecone soldierfish</name>
    <dbReference type="NCBI Taxonomy" id="586833"/>
    <lineage>
        <taxon>Eukaryota</taxon>
        <taxon>Metazoa</taxon>
        <taxon>Chordata</taxon>
        <taxon>Craniata</taxon>
        <taxon>Vertebrata</taxon>
        <taxon>Euteleostomi</taxon>
        <taxon>Actinopterygii</taxon>
        <taxon>Neopterygii</taxon>
        <taxon>Teleostei</taxon>
        <taxon>Neoteleostei</taxon>
        <taxon>Acanthomorphata</taxon>
        <taxon>Holocentriformes</taxon>
        <taxon>Holocentridae</taxon>
        <taxon>Myripristis</taxon>
    </lineage>
</organism>
<evidence type="ECO:0000256" key="1">
    <source>
        <dbReference type="ARBA" id="ARBA00004498"/>
    </source>
</evidence>
<comment type="subcellular location">
    <subcellularLocation>
        <location evidence="1">Secreted</location>
        <location evidence="1">Extracellular space</location>
        <location evidence="1">Extracellular matrix</location>
    </subcellularLocation>
</comment>
<gene>
    <name evidence="21" type="primary">tgfb5</name>
</gene>
<feature type="disulfide bond" evidence="17">
    <location>
        <begin position="319"/>
        <end position="382"/>
    </location>
</feature>
<evidence type="ECO:0000256" key="9">
    <source>
        <dbReference type="ARBA" id="ARBA00023180"/>
    </source>
</evidence>
<dbReference type="GO" id="GO:0005125">
    <property type="term" value="F:cytokine activity"/>
    <property type="evidence" value="ECO:0007669"/>
    <property type="project" value="TreeGrafter"/>
</dbReference>
<dbReference type="PRINTS" id="PR01425">
    <property type="entry name" value="TGFBETA2"/>
</dbReference>
<dbReference type="InterPro" id="IPR017948">
    <property type="entry name" value="TGFb_CS"/>
</dbReference>
<evidence type="ECO:0000256" key="3">
    <source>
        <dbReference type="ARBA" id="ARBA00022525"/>
    </source>
</evidence>